<proteinExistence type="predicted"/>
<evidence type="ECO:0000256" key="2">
    <source>
        <dbReference type="SAM" id="SignalP"/>
    </source>
</evidence>
<evidence type="ECO:0000313" key="3">
    <source>
        <dbReference type="EMBL" id="NIJ63847.1"/>
    </source>
</evidence>
<dbReference type="Proteomes" id="UP000564677">
    <property type="component" value="Unassembled WGS sequence"/>
</dbReference>
<evidence type="ECO:0000256" key="1">
    <source>
        <dbReference type="SAM" id="MobiDB-lite"/>
    </source>
</evidence>
<comment type="caution">
    <text evidence="3">The sequence shown here is derived from an EMBL/GenBank/DDBJ whole genome shotgun (WGS) entry which is preliminary data.</text>
</comment>
<sequence length="72" mass="7440">MKPIHLAALALLAAAPAPPQQQNPAAAATVATAQGKRLPRPARSLRAASPSPVVLARAGMAMIGKWLRAFIH</sequence>
<dbReference type="AlphaFoldDB" id="A0A7X5UX58"/>
<name>A0A7X5UX58_9SPHN</name>
<organism evidence="3 4">
    <name type="scientific">Sphingomonas leidyi</name>
    <dbReference type="NCBI Taxonomy" id="68569"/>
    <lineage>
        <taxon>Bacteria</taxon>
        <taxon>Pseudomonadati</taxon>
        <taxon>Pseudomonadota</taxon>
        <taxon>Alphaproteobacteria</taxon>
        <taxon>Sphingomonadales</taxon>
        <taxon>Sphingomonadaceae</taxon>
        <taxon>Sphingomonas</taxon>
    </lineage>
</organism>
<gene>
    <name evidence="3" type="ORF">FHR20_000778</name>
</gene>
<reference evidence="3 4" key="1">
    <citation type="submission" date="2020-03" db="EMBL/GenBank/DDBJ databases">
        <title>Genomic Encyclopedia of Type Strains, Phase IV (KMG-IV): sequencing the most valuable type-strain genomes for metagenomic binning, comparative biology and taxonomic classification.</title>
        <authorList>
            <person name="Goeker M."/>
        </authorList>
    </citation>
    <scope>NUCLEOTIDE SEQUENCE [LARGE SCALE GENOMIC DNA]</scope>
    <source>
        <strain evidence="3 4">DSM 4733</strain>
    </source>
</reference>
<dbReference type="EMBL" id="JAASQV010000001">
    <property type="protein sequence ID" value="NIJ63847.1"/>
    <property type="molecule type" value="Genomic_DNA"/>
</dbReference>
<feature type="region of interest" description="Disordered" evidence="1">
    <location>
        <begin position="17"/>
        <end position="48"/>
    </location>
</feature>
<feature type="signal peptide" evidence="2">
    <location>
        <begin position="1"/>
        <end position="21"/>
    </location>
</feature>
<evidence type="ECO:0000313" key="4">
    <source>
        <dbReference type="Proteomes" id="UP000564677"/>
    </source>
</evidence>
<dbReference type="RefSeq" id="WP_167298296.1">
    <property type="nucleotide sequence ID" value="NZ_CP170557.1"/>
</dbReference>
<protein>
    <submittedName>
        <fullName evidence="3">Uncharacterized protein</fullName>
    </submittedName>
</protein>
<keyword evidence="4" id="KW-1185">Reference proteome</keyword>
<accession>A0A7X5UX58</accession>
<keyword evidence="2" id="KW-0732">Signal</keyword>
<feature type="compositionally biased region" description="Low complexity" evidence="1">
    <location>
        <begin position="22"/>
        <end position="34"/>
    </location>
</feature>
<feature type="chain" id="PRO_5031262754" evidence="2">
    <location>
        <begin position="22"/>
        <end position="72"/>
    </location>
</feature>